<evidence type="ECO:0000313" key="5">
    <source>
        <dbReference type="Proteomes" id="UP000788993"/>
    </source>
</evidence>
<dbReference type="PANTHER" id="PTHR23355">
    <property type="entry name" value="RIBONUCLEASE"/>
    <property type="match status" value="1"/>
</dbReference>
<dbReference type="Gene3D" id="2.40.50.690">
    <property type="match status" value="1"/>
</dbReference>
<dbReference type="Proteomes" id="UP000788993">
    <property type="component" value="Unassembled WGS sequence"/>
</dbReference>
<feature type="region of interest" description="Disordered" evidence="2">
    <location>
        <begin position="434"/>
        <end position="494"/>
    </location>
</feature>
<evidence type="ECO:0000259" key="3">
    <source>
        <dbReference type="SMART" id="SM00955"/>
    </source>
</evidence>
<accession>A0A9P8P436</accession>
<gene>
    <name evidence="4" type="ORF">OGATHE_003490</name>
</gene>
<reference evidence="4" key="2">
    <citation type="submission" date="2021-01" db="EMBL/GenBank/DDBJ databases">
        <authorList>
            <person name="Schikora-Tamarit M.A."/>
        </authorList>
    </citation>
    <scope>NUCLEOTIDE SEQUENCE</scope>
    <source>
        <strain evidence="4">NCAIM Y.01608</strain>
    </source>
</reference>
<feature type="compositionally biased region" description="Polar residues" evidence="2">
    <location>
        <begin position="151"/>
        <end position="172"/>
    </location>
</feature>
<comment type="similarity">
    <text evidence="1">Belongs to the RNR ribonuclease family.</text>
</comment>
<dbReference type="FunFam" id="2.40.50.700:FF:000002">
    <property type="entry name" value="Cell wall biogenesis protein"/>
    <property type="match status" value="1"/>
</dbReference>
<keyword evidence="5" id="KW-1185">Reference proteome</keyword>
<feature type="compositionally biased region" description="Low complexity" evidence="2">
    <location>
        <begin position="1175"/>
        <end position="1195"/>
    </location>
</feature>
<dbReference type="Gene3D" id="2.40.50.700">
    <property type="match status" value="1"/>
</dbReference>
<sequence length="1288" mass="143640">MHPVDYELSQYSTYSIAIDVLCIPDCVLWLLGLIVSLTANSLFHLEMGSNHNVPDINHPEHPFTTIQTSGNKPRTIHRQLEIVQAQQQQILQQQQQFTQQTSYAQPGYSFPGVSAMPPPSNTPRHNRRASGNVNHGEQEQFHTVRGHRRAQSSVAPGTQQIYNKQDTRQQALGHTRRHSLGVSEAKRAAAEAQAQRSGQPLKTDSSLPSFKFPPDNDDDNYQVQSGHHRSKSNMSPQRSFQFPPRDNSQTLMPPPVNFGHERRQSGNYGFRTAPSDINGNWRKQQQPIPSQQPISGFDSPFTPGHRARSSYGGSVSSLAQFNQSQNGQQRKSLFAPYLPQSSLPELISEGRLVTGVLRVNKKNRSDAYVSTDGLLDADIFICGSKDRNRALEGDLVAVELLVVDEVWSSKREKEEKKRRKDNIVASTDITDDFHNDASTSYSSSASSSAPADTATTETPPSTQSSSGVSRGSGSLNRRGSLKQRPTQKKNDDVEVEGQSLLLVEEEEISDDCKPLYAGHVVAVVDRIPGQLFSGTLGLLRPSQAAKERDNKDKDDQKQSNNSRPKIVWFKPTDKKVPLIAIPTEQVPKDFVQNHEKYADQVFIASIKRWPITSLHPFGTLVAQLGPMNDPEVEIDSILRDNNFLCDEYPEDEDKYVAELPDVTAALEDEHRRNFKDEYVIAFTQTGSFCDHALHVKVLSETKIELGIHIVDITHFIKQGSGLDKRSKKRSHSVFLPQKTVHLFPGKVNDRISFKENKSSLAVSVVFEIDSTTFDIDGVWMGESVVTPKQEVDYSTMDEIINKTLSQTSEGINATSGYISTLALIAEGLRRRRLNNPELKIEPVLPLLDKLDDENVRLSLNIFDSYPSATVIDEIFHNVNAAVAQRIHAILGDRAFLRKYSIPTLTKFENYNKKAAHLGVSLDTTNAASFQNSLLSIEDPIKRSAIETILIKSMPRGKYVIAGKTDADSLNHYLFNLPVYTHFTAPLRRYSDIIVHRQLKAVLNDDIHNYKETLDSLKMNSDYCNFKKDCAKAAQEQAIHLLLCQTINEMSSESGQILTMGTVIQVYESSFDVLLPEFGIEKRVHGDQLPLQKAEFDKSARVLELHWEPGVDSATYIPDDEKEPLSYRSSIKNKYRSPSSTAAKSQSKLALENGGLISAELAKKLEELNIKPPKVTVPTQKTTAQKPVSSSVKSVPETSPIGTLERNASDPQTSLSTAMASLSTESPVDYDPALAPYLCDCIIRVENDSYIQEIRELKQVPILLRSEVGMALPCLTVRTLNPFSAVKRE</sequence>
<dbReference type="InterPro" id="IPR041093">
    <property type="entry name" value="Dis3l2-like_C"/>
</dbReference>
<organism evidence="4 5">
    <name type="scientific">Ogataea polymorpha</name>
    <dbReference type="NCBI Taxonomy" id="460523"/>
    <lineage>
        <taxon>Eukaryota</taxon>
        <taxon>Fungi</taxon>
        <taxon>Dikarya</taxon>
        <taxon>Ascomycota</taxon>
        <taxon>Saccharomycotina</taxon>
        <taxon>Pichiomycetes</taxon>
        <taxon>Pichiales</taxon>
        <taxon>Pichiaceae</taxon>
        <taxon>Ogataea</taxon>
    </lineage>
</organism>
<dbReference type="GO" id="GO:0003723">
    <property type="term" value="F:RNA binding"/>
    <property type="evidence" value="ECO:0007669"/>
    <property type="project" value="InterPro"/>
</dbReference>
<dbReference type="InterPro" id="IPR041505">
    <property type="entry name" value="Dis3_CSD2"/>
</dbReference>
<dbReference type="GO" id="GO:0006402">
    <property type="term" value="P:mRNA catabolic process"/>
    <property type="evidence" value="ECO:0007669"/>
    <property type="project" value="TreeGrafter"/>
</dbReference>
<feature type="compositionally biased region" description="Low complexity" evidence="2">
    <location>
        <begin position="437"/>
        <end position="478"/>
    </location>
</feature>
<dbReference type="GO" id="GO:0000932">
    <property type="term" value="C:P-body"/>
    <property type="evidence" value="ECO:0007669"/>
    <property type="project" value="TreeGrafter"/>
</dbReference>
<dbReference type="InterPro" id="IPR050180">
    <property type="entry name" value="RNR_Ribonuclease"/>
</dbReference>
<dbReference type="Gene3D" id="2.40.50.140">
    <property type="entry name" value="Nucleic acid-binding proteins"/>
    <property type="match status" value="1"/>
</dbReference>
<dbReference type="PANTHER" id="PTHR23355:SF9">
    <property type="entry name" value="DIS3-LIKE EXONUCLEASE 2"/>
    <property type="match status" value="1"/>
</dbReference>
<dbReference type="InterPro" id="IPR001900">
    <property type="entry name" value="RNase_II/R"/>
</dbReference>
<feature type="region of interest" description="Disordered" evidence="2">
    <location>
        <begin position="542"/>
        <end position="565"/>
    </location>
</feature>
<feature type="region of interest" description="Disordered" evidence="2">
    <location>
        <begin position="117"/>
        <end position="313"/>
    </location>
</feature>
<dbReference type="Pfam" id="PF17877">
    <property type="entry name" value="Dis3l2_C_term"/>
    <property type="match status" value="1"/>
</dbReference>
<feature type="compositionally biased region" description="Polar residues" evidence="2">
    <location>
        <begin position="232"/>
        <end position="251"/>
    </location>
</feature>
<evidence type="ECO:0000313" key="4">
    <source>
        <dbReference type="EMBL" id="KAH3664675.1"/>
    </source>
</evidence>
<dbReference type="EMBL" id="JAEUBD010001178">
    <property type="protein sequence ID" value="KAH3664675.1"/>
    <property type="molecule type" value="Genomic_DNA"/>
</dbReference>
<evidence type="ECO:0000256" key="1">
    <source>
        <dbReference type="ARBA" id="ARBA00005785"/>
    </source>
</evidence>
<dbReference type="SUPFAM" id="SSF50249">
    <property type="entry name" value="Nucleic acid-binding proteins"/>
    <property type="match status" value="2"/>
</dbReference>
<comment type="caution">
    <text evidence="4">The sequence shown here is derived from an EMBL/GenBank/DDBJ whole genome shotgun (WGS) entry which is preliminary data.</text>
</comment>
<name>A0A9P8P436_9ASCO</name>
<dbReference type="Pfam" id="PF00773">
    <property type="entry name" value="RNB"/>
    <property type="match status" value="1"/>
</dbReference>
<protein>
    <recommendedName>
        <fullName evidence="3">RNB domain-containing protein</fullName>
    </recommendedName>
</protein>
<feature type="region of interest" description="Disordered" evidence="2">
    <location>
        <begin position="1127"/>
        <end position="1146"/>
    </location>
</feature>
<feature type="compositionally biased region" description="Low complexity" evidence="2">
    <location>
        <begin position="284"/>
        <end position="295"/>
    </location>
</feature>
<reference evidence="4" key="1">
    <citation type="journal article" date="2021" name="Open Biol.">
        <title>Shared evolutionary footprints suggest mitochondrial oxidative damage underlies multiple complex I losses in fungi.</title>
        <authorList>
            <person name="Schikora-Tamarit M.A."/>
            <person name="Marcet-Houben M."/>
            <person name="Nosek J."/>
            <person name="Gabaldon T."/>
        </authorList>
    </citation>
    <scope>NUCLEOTIDE SEQUENCE</scope>
    <source>
        <strain evidence="4">NCAIM Y.01608</strain>
    </source>
</reference>
<dbReference type="InterPro" id="IPR012340">
    <property type="entry name" value="NA-bd_OB-fold"/>
</dbReference>
<dbReference type="Pfam" id="PF17849">
    <property type="entry name" value="OB_Dis3"/>
    <property type="match status" value="1"/>
</dbReference>
<feature type="compositionally biased region" description="Basic and acidic residues" evidence="2">
    <location>
        <begin position="545"/>
        <end position="557"/>
    </location>
</feature>
<evidence type="ECO:0000256" key="2">
    <source>
        <dbReference type="SAM" id="MobiDB-lite"/>
    </source>
</evidence>
<dbReference type="GO" id="GO:0000175">
    <property type="term" value="F:3'-5'-RNA exonuclease activity"/>
    <property type="evidence" value="ECO:0007669"/>
    <property type="project" value="TreeGrafter"/>
</dbReference>
<proteinExistence type="inferred from homology"/>
<dbReference type="SMART" id="SM00955">
    <property type="entry name" value="RNB"/>
    <property type="match status" value="1"/>
</dbReference>
<dbReference type="FunFam" id="2.40.50.140:FF:000100">
    <property type="entry name" value="Cell wall biogenesis protein phosphatase"/>
    <property type="match status" value="1"/>
</dbReference>
<feature type="compositionally biased region" description="Polar residues" evidence="2">
    <location>
        <begin position="198"/>
        <end position="208"/>
    </location>
</feature>
<dbReference type="FunFam" id="2.40.50.690:FF:000001">
    <property type="entry name" value="Cell wall biogenesis protein"/>
    <property type="match status" value="1"/>
</dbReference>
<feature type="domain" description="RNB" evidence="3">
    <location>
        <begin position="671"/>
        <end position="1004"/>
    </location>
</feature>
<feature type="region of interest" description="Disordered" evidence="2">
    <location>
        <begin position="1175"/>
        <end position="1212"/>
    </location>
</feature>